<feature type="compositionally biased region" description="Polar residues" evidence="1">
    <location>
        <begin position="23"/>
        <end position="37"/>
    </location>
</feature>
<organism evidence="2">
    <name type="scientific">Rhizophora mucronata</name>
    <name type="common">Asiatic mangrove</name>
    <dbReference type="NCBI Taxonomy" id="61149"/>
    <lineage>
        <taxon>Eukaryota</taxon>
        <taxon>Viridiplantae</taxon>
        <taxon>Streptophyta</taxon>
        <taxon>Embryophyta</taxon>
        <taxon>Tracheophyta</taxon>
        <taxon>Spermatophyta</taxon>
        <taxon>Magnoliopsida</taxon>
        <taxon>eudicotyledons</taxon>
        <taxon>Gunneridae</taxon>
        <taxon>Pentapetalae</taxon>
        <taxon>rosids</taxon>
        <taxon>fabids</taxon>
        <taxon>Malpighiales</taxon>
        <taxon>Rhizophoraceae</taxon>
        <taxon>Rhizophora</taxon>
    </lineage>
</organism>
<dbReference type="AlphaFoldDB" id="A0A2P2MBD1"/>
<sequence>MWPIPKHCAVMKERKRCYPKEAASSTDGTECGSSSLGNRALLI</sequence>
<evidence type="ECO:0000256" key="1">
    <source>
        <dbReference type="SAM" id="MobiDB-lite"/>
    </source>
</evidence>
<dbReference type="EMBL" id="GGEC01047024">
    <property type="protein sequence ID" value="MBX27508.1"/>
    <property type="molecule type" value="Transcribed_RNA"/>
</dbReference>
<proteinExistence type="predicted"/>
<evidence type="ECO:0000313" key="2">
    <source>
        <dbReference type="EMBL" id="MBX27508.1"/>
    </source>
</evidence>
<name>A0A2P2MBD1_RHIMU</name>
<protein>
    <submittedName>
        <fullName evidence="2">Uncharacterized protein</fullName>
    </submittedName>
</protein>
<accession>A0A2P2MBD1</accession>
<reference evidence="2" key="1">
    <citation type="submission" date="2018-02" db="EMBL/GenBank/DDBJ databases">
        <title>Rhizophora mucronata_Transcriptome.</title>
        <authorList>
            <person name="Meera S.P."/>
            <person name="Sreeshan A."/>
            <person name="Augustine A."/>
        </authorList>
    </citation>
    <scope>NUCLEOTIDE SEQUENCE</scope>
    <source>
        <tissue evidence="2">Leaf</tissue>
    </source>
</reference>
<feature type="region of interest" description="Disordered" evidence="1">
    <location>
        <begin position="20"/>
        <end position="43"/>
    </location>
</feature>